<accession>B1FDV5</accession>
<keyword evidence="2" id="KW-0732">Signal</keyword>
<evidence type="ECO:0000313" key="4">
    <source>
        <dbReference type="Proteomes" id="UP000005463"/>
    </source>
</evidence>
<dbReference type="EMBL" id="ABLC01000042">
    <property type="protein sequence ID" value="EDT04245.1"/>
    <property type="molecule type" value="Genomic_DNA"/>
</dbReference>
<feature type="signal peptide" evidence="2">
    <location>
        <begin position="1"/>
        <end position="19"/>
    </location>
</feature>
<sequence>MNKIAVALTVAFTISSAYAQVIDGETTGEQVSGAWSSFMLAKNDDVRFRAFTFSENIGLSIDVVPPSCSAIVSFVAPYTQPADADGPPMVVPTLFRIDSGALYSVSSTAGATTMGDRSAILTLATTPAFGQILGEMMSGQVLRVRFDLPGYAGAYKSFPLNGFAVAVQRMYTVCEKVAASNHKKSRKRVPPPQSVPSTAL</sequence>
<organism evidence="3 4">
    <name type="scientific">Burkholderia ambifaria IOP40-10</name>
    <dbReference type="NCBI Taxonomy" id="396596"/>
    <lineage>
        <taxon>Bacteria</taxon>
        <taxon>Pseudomonadati</taxon>
        <taxon>Pseudomonadota</taxon>
        <taxon>Betaproteobacteria</taxon>
        <taxon>Burkholderiales</taxon>
        <taxon>Burkholderiaceae</taxon>
        <taxon>Burkholderia</taxon>
        <taxon>Burkholderia cepacia complex</taxon>
    </lineage>
</organism>
<reference evidence="3 4" key="1">
    <citation type="submission" date="2008-03" db="EMBL/GenBank/DDBJ databases">
        <title>Sequencing of the draft genome and assembly of Burkholderia ambifaria IOP40-10.</title>
        <authorList>
            <consortium name="US DOE Joint Genome Institute (JGI-PGF)"/>
            <person name="Copeland A."/>
            <person name="Lucas S."/>
            <person name="Lapidus A."/>
            <person name="Glavina del Rio T."/>
            <person name="Dalin E."/>
            <person name="Tice H."/>
            <person name="Bruce D."/>
            <person name="Goodwin L."/>
            <person name="Pitluck S."/>
            <person name="Larimer F."/>
            <person name="Land M.L."/>
            <person name="Hauser L."/>
            <person name="Tiedje J."/>
            <person name="Richardson P."/>
        </authorList>
    </citation>
    <scope>NUCLEOTIDE SEQUENCE [LARGE SCALE GENOMIC DNA]</scope>
    <source>
        <strain evidence="3 4">IOP40-10</strain>
    </source>
</reference>
<proteinExistence type="predicted"/>
<feature type="chain" id="PRO_5002763264" description="Invasion associated locus B family protein" evidence="2">
    <location>
        <begin position="20"/>
        <end position="200"/>
    </location>
</feature>
<evidence type="ECO:0000256" key="2">
    <source>
        <dbReference type="SAM" id="SignalP"/>
    </source>
</evidence>
<gene>
    <name evidence="3" type="ORF">BamIOP4010DRAFT_2214</name>
</gene>
<feature type="region of interest" description="Disordered" evidence="1">
    <location>
        <begin position="181"/>
        <end position="200"/>
    </location>
</feature>
<dbReference type="RefSeq" id="WP_006751408.1">
    <property type="nucleotide sequence ID" value="NZ_ABLC01000042.1"/>
</dbReference>
<protein>
    <recommendedName>
        <fullName evidence="5">Invasion associated locus B family protein</fullName>
    </recommendedName>
</protein>
<dbReference type="PATRIC" id="fig|396596.7.peg.5556"/>
<evidence type="ECO:0000256" key="1">
    <source>
        <dbReference type="SAM" id="MobiDB-lite"/>
    </source>
</evidence>
<evidence type="ECO:0008006" key="5">
    <source>
        <dbReference type="Google" id="ProtNLM"/>
    </source>
</evidence>
<dbReference type="AlphaFoldDB" id="B1FDV5"/>
<comment type="caution">
    <text evidence="3">The sequence shown here is derived from an EMBL/GenBank/DDBJ whole genome shotgun (WGS) entry which is preliminary data.</text>
</comment>
<name>B1FDV5_9BURK</name>
<dbReference type="Proteomes" id="UP000005463">
    <property type="component" value="Unassembled WGS sequence"/>
</dbReference>
<evidence type="ECO:0000313" key="3">
    <source>
        <dbReference type="EMBL" id="EDT04245.1"/>
    </source>
</evidence>